<dbReference type="Proteomes" id="UP000321046">
    <property type="component" value="Unassembled WGS sequence"/>
</dbReference>
<dbReference type="Gene3D" id="3.40.50.300">
    <property type="entry name" value="P-loop containing nucleotide triphosphate hydrolases"/>
    <property type="match status" value="1"/>
</dbReference>
<dbReference type="InterPro" id="IPR045006">
    <property type="entry name" value="CHLI-like"/>
</dbReference>
<accession>A0A5C6X0Y1</accession>
<dbReference type="SUPFAM" id="SSF52540">
    <property type="entry name" value="P-loop containing nucleoside triphosphate hydrolases"/>
    <property type="match status" value="1"/>
</dbReference>
<dbReference type="Pfam" id="PF01078">
    <property type="entry name" value="Mg_chelatase"/>
    <property type="match status" value="1"/>
</dbReference>
<dbReference type="EMBL" id="VOSL01000059">
    <property type="protein sequence ID" value="TXD33863.1"/>
    <property type="molecule type" value="Genomic_DNA"/>
</dbReference>
<dbReference type="InterPro" id="IPR003593">
    <property type="entry name" value="AAA+_ATPase"/>
</dbReference>
<dbReference type="PANTHER" id="PTHR32039:SF7">
    <property type="entry name" value="COMPETENCE PROTEIN COMM"/>
    <property type="match status" value="1"/>
</dbReference>
<evidence type="ECO:0000313" key="4">
    <source>
        <dbReference type="Proteomes" id="UP000321046"/>
    </source>
</evidence>
<dbReference type="SMART" id="SM00382">
    <property type="entry name" value="AAA"/>
    <property type="match status" value="1"/>
</dbReference>
<dbReference type="OrthoDB" id="9813147at2"/>
<sequence length="520" mass="57076">MVTRVHSATLLGVDASLVDIEIDFAVGLPAFHLVGLPDNAIRESRLRVQAAIENLTLEFPVDRRVTVNLAPANIRKDGTAFDLPIALAILRAQGVIPPVASAPRLGDYLVAGELALDGRLRPIRGALAMAILARDMGLQGVMIPRENAAEAAVVEGVEVLGFEHLSEVVALMQARKTAEPFERQPMPRPGLRRVGDVDFSQVSGQLPAKRALEVAAAGAHNVLMIGPPGSGKSMLARRLATILPEMSFEEALETTKIYSVTGRLPPQTPWISERPFRAPHHTISEVGLVGGGSGIPRPGELSMAHNGVLFLDELPEFRRNSLETLRQPLENRQVTLTRSLLSLTYPADVMLVAAMNPCRCGHFGNNARRCSCSIDEIKRYRSRLSGPLLDRIDIHIEVPAVPYEELRRARPSEPSAAIRQRVQRARDRQRERLQSCGRHANSQMGPDQLRRHCALTDDCHEMLARVVDRLGLSARSCDRMLKVARTIADLDQAPDITQAHLAEAIHYRSLDRPLDAQLAS</sequence>
<dbReference type="NCBIfam" id="TIGR00368">
    <property type="entry name" value="YifB family Mg chelatase-like AAA ATPase"/>
    <property type="match status" value="1"/>
</dbReference>
<dbReference type="SUPFAM" id="SSF54211">
    <property type="entry name" value="Ribosomal protein S5 domain 2-like"/>
    <property type="match status" value="1"/>
</dbReference>
<comment type="similarity">
    <text evidence="1">Belongs to the Mg-chelatase subunits D/I family. ComM subfamily.</text>
</comment>
<organism evidence="3 4">
    <name type="scientific">Lujinxingia vulgaris</name>
    <dbReference type="NCBI Taxonomy" id="2600176"/>
    <lineage>
        <taxon>Bacteria</taxon>
        <taxon>Deltaproteobacteria</taxon>
        <taxon>Bradymonadales</taxon>
        <taxon>Lujinxingiaceae</taxon>
        <taxon>Lujinxingia</taxon>
    </lineage>
</organism>
<dbReference type="AlphaFoldDB" id="A0A5C6X0Y1"/>
<evidence type="ECO:0000256" key="1">
    <source>
        <dbReference type="ARBA" id="ARBA00006354"/>
    </source>
</evidence>
<dbReference type="InterPro" id="IPR025158">
    <property type="entry name" value="Mg_chelat-rel_C"/>
</dbReference>
<gene>
    <name evidence="3" type="ORF">FRC96_15470</name>
</gene>
<dbReference type="Pfam" id="PF13541">
    <property type="entry name" value="ChlI"/>
    <property type="match status" value="1"/>
</dbReference>
<protein>
    <submittedName>
        <fullName evidence="3">YifB family Mg chelatase-like AAA ATPase</fullName>
    </submittedName>
</protein>
<dbReference type="Pfam" id="PF13335">
    <property type="entry name" value="Mg_chelatase_C"/>
    <property type="match status" value="1"/>
</dbReference>
<dbReference type="InterPro" id="IPR014721">
    <property type="entry name" value="Ribsml_uS5_D2-typ_fold_subgr"/>
</dbReference>
<dbReference type="InterPro" id="IPR020568">
    <property type="entry name" value="Ribosomal_Su5_D2-typ_SF"/>
</dbReference>
<proteinExistence type="inferred from homology"/>
<comment type="caution">
    <text evidence="3">The sequence shown here is derived from an EMBL/GenBank/DDBJ whole genome shotgun (WGS) entry which is preliminary data.</text>
</comment>
<name>A0A5C6X0Y1_9DELT</name>
<dbReference type="InterPro" id="IPR000523">
    <property type="entry name" value="Mg_chelatse_chII-like_cat_dom"/>
</dbReference>
<dbReference type="GO" id="GO:0005524">
    <property type="term" value="F:ATP binding"/>
    <property type="evidence" value="ECO:0007669"/>
    <property type="project" value="InterPro"/>
</dbReference>
<dbReference type="CDD" id="cd00009">
    <property type="entry name" value="AAA"/>
    <property type="match status" value="1"/>
</dbReference>
<evidence type="ECO:0000313" key="3">
    <source>
        <dbReference type="EMBL" id="TXD33863.1"/>
    </source>
</evidence>
<dbReference type="Gene3D" id="3.30.230.10">
    <property type="match status" value="1"/>
</dbReference>
<dbReference type="InterPro" id="IPR004482">
    <property type="entry name" value="Mg_chelat-rel"/>
</dbReference>
<dbReference type="RefSeq" id="WP_146975732.1">
    <property type="nucleotide sequence ID" value="NZ_VOSL01000059.1"/>
</dbReference>
<feature type="domain" description="AAA+ ATPase" evidence="2">
    <location>
        <begin position="218"/>
        <end position="402"/>
    </location>
</feature>
<reference evidence="3 4" key="1">
    <citation type="submission" date="2019-08" db="EMBL/GenBank/DDBJ databases">
        <title>Bradymonadales sp. TMQ2.</title>
        <authorList>
            <person name="Liang Q."/>
        </authorList>
    </citation>
    <scope>NUCLEOTIDE SEQUENCE [LARGE SCALE GENOMIC DNA]</scope>
    <source>
        <strain evidence="3 4">TMQ2</strain>
    </source>
</reference>
<evidence type="ECO:0000259" key="2">
    <source>
        <dbReference type="SMART" id="SM00382"/>
    </source>
</evidence>
<dbReference type="InterPro" id="IPR027417">
    <property type="entry name" value="P-loop_NTPase"/>
</dbReference>
<dbReference type="PANTHER" id="PTHR32039">
    <property type="entry name" value="MAGNESIUM-CHELATASE SUBUNIT CHLI"/>
    <property type="match status" value="1"/>
</dbReference>